<dbReference type="InterPro" id="IPR046342">
    <property type="entry name" value="CBS_dom_sf"/>
</dbReference>
<name>A0A6V7QJ17_ANACO</name>
<dbReference type="InterPro" id="IPR036576">
    <property type="entry name" value="WRKY_dom_sf"/>
</dbReference>
<dbReference type="EMBL" id="LR862136">
    <property type="protein sequence ID" value="CAD1843103.1"/>
    <property type="molecule type" value="Genomic_DNA"/>
</dbReference>
<keyword evidence="4" id="KW-0804">Transcription</keyword>
<dbReference type="SMART" id="SM00116">
    <property type="entry name" value="CBS"/>
    <property type="match status" value="4"/>
</dbReference>
<dbReference type="InterPro" id="IPR003657">
    <property type="entry name" value="WRKY_dom"/>
</dbReference>
<dbReference type="Gene3D" id="3.10.580.10">
    <property type="entry name" value="CBS-domain"/>
    <property type="match status" value="2"/>
</dbReference>
<evidence type="ECO:0000256" key="7">
    <source>
        <dbReference type="SAM" id="MobiDB-lite"/>
    </source>
</evidence>
<accession>A0A6V7QJ17</accession>
<feature type="domain" description="CBS" evidence="9">
    <location>
        <begin position="764"/>
        <end position="825"/>
    </location>
</feature>
<evidence type="ECO:0000256" key="4">
    <source>
        <dbReference type="ARBA" id="ARBA00023163"/>
    </source>
</evidence>
<gene>
    <name evidence="10" type="ORF">CB5_LOCUS26314</name>
</gene>
<keyword evidence="3" id="KW-0238">DNA-binding</keyword>
<dbReference type="PANTHER" id="PTHR31429">
    <property type="entry name" value="WRKY TRANSCRIPTION FACTOR 36-RELATED"/>
    <property type="match status" value="1"/>
</dbReference>
<dbReference type="AlphaFoldDB" id="A0A6V7QJ17"/>
<dbReference type="CDD" id="cd02205">
    <property type="entry name" value="CBS_pair_SF"/>
    <property type="match status" value="1"/>
</dbReference>
<evidence type="ECO:0000259" key="8">
    <source>
        <dbReference type="PROSITE" id="PS50811"/>
    </source>
</evidence>
<evidence type="ECO:0008006" key="11">
    <source>
        <dbReference type="Google" id="ProtNLM"/>
    </source>
</evidence>
<comment type="subcellular location">
    <subcellularLocation>
        <location evidence="1">Nucleus</location>
    </subcellularLocation>
</comment>
<dbReference type="SUPFAM" id="SSF54631">
    <property type="entry name" value="CBS-domain pair"/>
    <property type="match status" value="2"/>
</dbReference>
<keyword evidence="6" id="KW-0129">CBS domain</keyword>
<evidence type="ECO:0000256" key="1">
    <source>
        <dbReference type="ARBA" id="ARBA00004123"/>
    </source>
</evidence>
<proteinExistence type="predicted"/>
<dbReference type="Pfam" id="PF00571">
    <property type="entry name" value="CBS"/>
    <property type="match status" value="2"/>
</dbReference>
<evidence type="ECO:0000256" key="2">
    <source>
        <dbReference type="ARBA" id="ARBA00023015"/>
    </source>
</evidence>
<dbReference type="Gene3D" id="2.20.25.80">
    <property type="entry name" value="WRKY domain"/>
    <property type="match status" value="1"/>
</dbReference>
<protein>
    <recommendedName>
        <fullName evidence="11">SNF1-related protein kinase regulatory subunit gamma-1-like</fullName>
    </recommendedName>
</protein>
<organism evidence="10">
    <name type="scientific">Ananas comosus var. bracteatus</name>
    <name type="common">red pineapple</name>
    <dbReference type="NCBI Taxonomy" id="296719"/>
    <lineage>
        <taxon>Eukaryota</taxon>
        <taxon>Viridiplantae</taxon>
        <taxon>Streptophyta</taxon>
        <taxon>Embryophyta</taxon>
        <taxon>Tracheophyta</taxon>
        <taxon>Spermatophyta</taxon>
        <taxon>Magnoliopsida</taxon>
        <taxon>Liliopsida</taxon>
        <taxon>Poales</taxon>
        <taxon>Bromeliaceae</taxon>
        <taxon>Bromelioideae</taxon>
        <taxon>Ananas</taxon>
    </lineage>
</organism>
<dbReference type="GO" id="GO:0005634">
    <property type="term" value="C:nucleus"/>
    <property type="evidence" value="ECO:0007669"/>
    <property type="project" value="UniProtKB-SubCell"/>
</dbReference>
<evidence type="ECO:0000313" key="10">
    <source>
        <dbReference type="EMBL" id="CAD1843103.1"/>
    </source>
</evidence>
<feature type="region of interest" description="Disordered" evidence="7">
    <location>
        <begin position="20"/>
        <end position="50"/>
    </location>
</feature>
<dbReference type="GO" id="GO:0043565">
    <property type="term" value="F:sequence-specific DNA binding"/>
    <property type="evidence" value="ECO:0007669"/>
    <property type="project" value="InterPro"/>
</dbReference>
<sequence>MEVVMKKAAFKEEIKDVELMGDEDNGEVPPTISRERSPMDNSIKPSPADTKVNSITQLDRLEMTKAEMGEVREENERLKMILARIVKDYQSLHVQFLDIFQQDQAKKLPNDTSTNLDDHIEDQELVSLSLGTSSSGQKKEDKLITVSKNKEYDEPNGGGLTLGLECKFEGSSGDKHEVPMTNVSSDNSFEEAKEVEAGEPWPPSKIFKNIRSGEDEVLQQPQVKKARVSVRARCDAPTVQRCAQDTSILITTYEGTHNHPLPISATAMASTTSAAASMLMSGSSASSPAIGSHTAASAAATTTLNGLKFSLADPSKTNQLIYFPTPSLSSAASHPTITLDLTAPSSSSSSSASQPSFFSTFSSNPNPRFSPTGFNFSTSETGSTTATLPPSWTSGYLSYASPLHIKSPIGCLNLGSKAQDLSYQSCMQKIANPSAASPGQNSLTDTIAKAITADPSFRSALATAITSYVGAQGGPGDGRAQGLKWGDQLGSGGPIGGSGCASSYLTNSGSPASKPGQHGSLLLPQPTLGFASSKSNTTTVEAIRVLSEHNILAAPVTNPHEITSTEWKEHYLGIIDYPAIILWVLESAELAAAALTAGSATAAGVGAGALGALGVGAVAMGATGPLAVAGLTVAAIGAAVAGGLAAESGMAKDAPAAADSLGDDFYKVLLQEEPFKSTTVKSILQSFHSAPFIPVAQDSSMLTVLLLLSKYRLKNVPVIEDGKPYVKNFITQSAVVQGLNKCKGCNWFDFIAARPLSDFGLPFMSCDEVISIKSDELILEAFKRMKDNQIGGLPVTEGTTKKLVGSVSIRDIRFLLLKPRLFSDFRHLTVLDFIKTITSAETELANTMANPATCAPTTCLGSVIESLASRSAHRIYVVEGTDQEIVGVVTLRDVISCFVYEPSDHFNDYFKYKTKEALNW</sequence>
<dbReference type="InterPro" id="IPR044810">
    <property type="entry name" value="WRKY_plant"/>
</dbReference>
<feature type="domain" description="WRKY" evidence="8">
    <location>
        <begin position="239"/>
        <end position="262"/>
    </location>
</feature>
<dbReference type="GO" id="GO:0003700">
    <property type="term" value="F:DNA-binding transcription factor activity"/>
    <property type="evidence" value="ECO:0007669"/>
    <property type="project" value="InterPro"/>
</dbReference>
<dbReference type="PROSITE" id="PS51371">
    <property type="entry name" value="CBS"/>
    <property type="match status" value="2"/>
</dbReference>
<feature type="domain" description="CBS" evidence="9">
    <location>
        <begin position="845"/>
        <end position="905"/>
    </location>
</feature>
<evidence type="ECO:0000256" key="6">
    <source>
        <dbReference type="PROSITE-ProRule" id="PRU00703"/>
    </source>
</evidence>
<dbReference type="SMART" id="SM00774">
    <property type="entry name" value="WRKY"/>
    <property type="match status" value="1"/>
</dbReference>
<dbReference type="PROSITE" id="PS50811">
    <property type="entry name" value="WRKY"/>
    <property type="match status" value="1"/>
</dbReference>
<keyword evidence="2" id="KW-0805">Transcription regulation</keyword>
<evidence type="ECO:0000259" key="9">
    <source>
        <dbReference type="PROSITE" id="PS51371"/>
    </source>
</evidence>
<reference evidence="10" key="1">
    <citation type="submission" date="2020-07" db="EMBL/GenBank/DDBJ databases">
        <authorList>
            <person name="Lin J."/>
        </authorList>
    </citation>
    <scope>NUCLEOTIDE SEQUENCE</scope>
</reference>
<dbReference type="PANTHER" id="PTHR31429:SF24">
    <property type="entry name" value="WRKY TRANSCRIPTION FACTOR 72-RELATED"/>
    <property type="match status" value="1"/>
</dbReference>
<evidence type="ECO:0000256" key="3">
    <source>
        <dbReference type="ARBA" id="ARBA00023125"/>
    </source>
</evidence>
<keyword evidence="5" id="KW-0539">Nucleus</keyword>
<evidence type="ECO:0000256" key="5">
    <source>
        <dbReference type="ARBA" id="ARBA00023242"/>
    </source>
</evidence>
<dbReference type="InterPro" id="IPR000644">
    <property type="entry name" value="CBS_dom"/>
</dbReference>